<sequence>MQTQEIKMRLCKKKRSFRSIADFHFKAVCLSFASAGILRRNRAFVFIAVSGLILRRPNRPHIQRSLRRECGEKQRWAKTKKNIQHHAIRMWSPTILLNGR</sequence>
<dbReference type="Proteomes" id="UP000799440">
    <property type="component" value="Unassembled WGS sequence"/>
</dbReference>
<evidence type="ECO:0000313" key="2">
    <source>
        <dbReference type="Proteomes" id="UP000799440"/>
    </source>
</evidence>
<proteinExistence type="predicted"/>
<name>A0A6A6VJS9_9PLEO</name>
<gene>
    <name evidence="1" type="ORF">M011DRAFT_229078</name>
</gene>
<reference evidence="1" key="1">
    <citation type="journal article" date="2020" name="Stud. Mycol.">
        <title>101 Dothideomycetes genomes: a test case for predicting lifestyles and emergence of pathogens.</title>
        <authorList>
            <person name="Haridas S."/>
            <person name="Albert R."/>
            <person name="Binder M."/>
            <person name="Bloem J."/>
            <person name="Labutti K."/>
            <person name="Salamov A."/>
            <person name="Andreopoulos B."/>
            <person name="Baker S."/>
            <person name="Barry K."/>
            <person name="Bills G."/>
            <person name="Bluhm B."/>
            <person name="Cannon C."/>
            <person name="Castanera R."/>
            <person name="Culley D."/>
            <person name="Daum C."/>
            <person name="Ezra D."/>
            <person name="Gonzalez J."/>
            <person name="Henrissat B."/>
            <person name="Kuo A."/>
            <person name="Liang C."/>
            <person name="Lipzen A."/>
            <person name="Lutzoni F."/>
            <person name="Magnuson J."/>
            <person name="Mondo S."/>
            <person name="Nolan M."/>
            <person name="Ohm R."/>
            <person name="Pangilinan J."/>
            <person name="Park H.-J."/>
            <person name="Ramirez L."/>
            <person name="Alfaro M."/>
            <person name="Sun H."/>
            <person name="Tritt A."/>
            <person name="Yoshinaga Y."/>
            <person name="Zwiers L.-H."/>
            <person name="Turgeon B."/>
            <person name="Goodwin S."/>
            <person name="Spatafora J."/>
            <person name="Crous P."/>
            <person name="Grigoriev I."/>
        </authorList>
    </citation>
    <scope>NUCLEOTIDE SEQUENCE</scope>
    <source>
        <strain evidence="1">CBS 119925</strain>
    </source>
</reference>
<organism evidence="1 2">
    <name type="scientific">Sporormia fimetaria CBS 119925</name>
    <dbReference type="NCBI Taxonomy" id="1340428"/>
    <lineage>
        <taxon>Eukaryota</taxon>
        <taxon>Fungi</taxon>
        <taxon>Dikarya</taxon>
        <taxon>Ascomycota</taxon>
        <taxon>Pezizomycotina</taxon>
        <taxon>Dothideomycetes</taxon>
        <taxon>Pleosporomycetidae</taxon>
        <taxon>Pleosporales</taxon>
        <taxon>Sporormiaceae</taxon>
        <taxon>Sporormia</taxon>
    </lineage>
</organism>
<keyword evidence="2" id="KW-1185">Reference proteome</keyword>
<dbReference type="EMBL" id="MU006564">
    <property type="protein sequence ID" value="KAF2750059.1"/>
    <property type="molecule type" value="Genomic_DNA"/>
</dbReference>
<accession>A0A6A6VJS9</accession>
<evidence type="ECO:0000313" key="1">
    <source>
        <dbReference type="EMBL" id="KAF2750059.1"/>
    </source>
</evidence>
<dbReference type="AlphaFoldDB" id="A0A6A6VJS9"/>
<protein>
    <submittedName>
        <fullName evidence="1">Uncharacterized protein</fullName>
    </submittedName>
</protein>